<dbReference type="PANTHER" id="PTHR13282:SF6">
    <property type="entry name" value="PROTEIN FAM32A"/>
    <property type="match status" value="1"/>
</dbReference>
<organism evidence="2 3">
    <name type="scientific">Conidiobolus coronatus (strain ATCC 28846 / CBS 209.66 / NRRL 28638)</name>
    <name type="common">Delacroixia coronata</name>
    <dbReference type="NCBI Taxonomy" id="796925"/>
    <lineage>
        <taxon>Eukaryota</taxon>
        <taxon>Fungi</taxon>
        <taxon>Fungi incertae sedis</taxon>
        <taxon>Zoopagomycota</taxon>
        <taxon>Entomophthoromycotina</taxon>
        <taxon>Entomophthoromycetes</taxon>
        <taxon>Entomophthorales</taxon>
        <taxon>Ancylistaceae</taxon>
        <taxon>Conidiobolus</taxon>
    </lineage>
</organism>
<gene>
    <name evidence="2" type="ORF">CONCODRAFT_6827</name>
</gene>
<keyword evidence="3" id="KW-1185">Reference proteome</keyword>
<dbReference type="InterPro" id="IPR013865">
    <property type="entry name" value="FAM32A"/>
</dbReference>
<proteinExistence type="predicted"/>
<dbReference type="OrthoDB" id="205403at2759"/>
<feature type="region of interest" description="Disordered" evidence="1">
    <location>
        <begin position="1"/>
        <end position="20"/>
    </location>
</feature>
<dbReference type="STRING" id="796925.A0A137P6F1"/>
<dbReference type="OMA" id="FVHESHK"/>
<evidence type="ECO:0000313" key="3">
    <source>
        <dbReference type="Proteomes" id="UP000070444"/>
    </source>
</evidence>
<evidence type="ECO:0000256" key="1">
    <source>
        <dbReference type="SAM" id="MobiDB-lite"/>
    </source>
</evidence>
<dbReference type="GO" id="GO:0005730">
    <property type="term" value="C:nucleolus"/>
    <property type="evidence" value="ECO:0007669"/>
    <property type="project" value="TreeGrafter"/>
</dbReference>
<sequence length="92" mass="10505">MGKGSLSFKGEKGIKKKSKKSKLKVESVKDLKDDFTQVKTESELKFEKIQQERMKEKIKEVSKHSHKDKVAEFNAKLSNLSEHYDIPKVGPG</sequence>
<protein>
    <submittedName>
        <fullName evidence="2">DUF1754-domain-containing protein</fullName>
    </submittedName>
</protein>
<name>A0A137P6F1_CONC2</name>
<dbReference type="AlphaFoldDB" id="A0A137P6F1"/>
<dbReference type="Proteomes" id="UP000070444">
    <property type="component" value="Unassembled WGS sequence"/>
</dbReference>
<reference evidence="2 3" key="1">
    <citation type="journal article" date="2015" name="Genome Biol. Evol.">
        <title>Phylogenomic analyses indicate that early fungi evolved digesting cell walls of algal ancestors of land plants.</title>
        <authorList>
            <person name="Chang Y."/>
            <person name="Wang S."/>
            <person name="Sekimoto S."/>
            <person name="Aerts A.L."/>
            <person name="Choi C."/>
            <person name="Clum A."/>
            <person name="LaButti K.M."/>
            <person name="Lindquist E.A."/>
            <person name="Yee Ngan C."/>
            <person name="Ohm R.A."/>
            <person name="Salamov A.A."/>
            <person name="Grigoriev I.V."/>
            <person name="Spatafora J.W."/>
            <person name="Berbee M.L."/>
        </authorList>
    </citation>
    <scope>NUCLEOTIDE SEQUENCE [LARGE SCALE GENOMIC DNA]</scope>
    <source>
        <strain evidence="2 3">NRRL 28638</strain>
    </source>
</reference>
<dbReference type="EMBL" id="KQ964498">
    <property type="protein sequence ID" value="KXN70582.1"/>
    <property type="molecule type" value="Genomic_DNA"/>
</dbReference>
<dbReference type="PANTHER" id="PTHR13282">
    <property type="entry name" value="PROTEIN FAM32A"/>
    <property type="match status" value="1"/>
</dbReference>
<evidence type="ECO:0000313" key="2">
    <source>
        <dbReference type="EMBL" id="KXN70582.1"/>
    </source>
</evidence>
<accession>A0A137P6F1</accession>